<gene>
    <name evidence="1" type="ORF">T4B_23</name>
</gene>
<dbReference type="AlphaFoldDB" id="A0A0V1G9S5"/>
<comment type="caution">
    <text evidence="1">The sequence shown here is derived from an EMBL/GenBank/DDBJ whole genome shotgun (WGS) entry which is preliminary data.</text>
</comment>
<keyword evidence="2" id="KW-1185">Reference proteome</keyword>
<dbReference type="Proteomes" id="UP000054805">
    <property type="component" value="Unassembled WGS sequence"/>
</dbReference>
<dbReference type="EMBL" id="JYDS01004810">
    <property type="protein sequence ID" value="KRY94882.1"/>
    <property type="molecule type" value="Genomic_DNA"/>
</dbReference>
<name>A0A0V1G9S5_TRIPS</name>
<protein>
    <submittedName>
        <fullName evidence="1">Uncharacterized protein</fullName>
    </submittedName>
</protein>
<organism evidence="1 2">
    <name type="scientific">Trichinella pseudospiralis</name>
    <name type="common">Parasitic roundworm</name>
    <dbReference type="NCBI Taxonomy" id="6337"/>
    <lineage>
        <taxon>Eukaryota</taxon>
        <taxon>Metazoa</taxon>
        <taxon>Ecdysozoa</taxon>
        <taxon>Nematoda</taxon>
        <taxon>Enoplea</taxon>
        <taxon>Dorylaimia</taxon>
        <taxon>Trichinellida</taxon>
        <taxon>Trichinellidae</taxon>
        <taxon>Trichinella</taxon>
    </lineage>
</organism>
<reference evidence="1 2" key="1">
    <citation type="submission" date="2015-01" db="EMBL/GenBank/DDBJ databases">
        <title>Evolution of Trichinella species and genotypes.</title>
        <authorList>
            <person name="Korhonen P.K."/>
            <person name="Edoardo P."/>
            <person name="Giuseppe L.R."/>
            <person name="Gasser R.B."/>
        </authorList>
    </citation>
    <scope>NUCLEOTIDE SEQUENCE [LARGE SCALE GENOMIC DNA]</scope>
    <source>
        <strain evidence="1">ISS588</strain>
    </source>
</reference>
<proteinExistence type="predicted"/>
<sequence length="42" mass="4437">MLFGLCGCLHSHLHVPHIDICSVGCGAASDCPQQLTMICLVL</sequence>
<evidence type="ECO:0000313" key="1">
    <source>
        <dbReference type="EMBL" id="KRY94882.1"/>
    </source>
</evidence>
<evidence type="ECO:0000313" key="2">
    <source>
        <dbReference type="Proteomes" id="UP000054805"/>
    </source>
</evidence>
<accession>A0A0V1G9S5</accession>